<dbReference type="PANTHER" id="PTHR30572">
    <property type="entry name" value="MEMBRANE COMPONENT OF TRANSPORTER-RELATED"/>
    <property type="match status" value="1"/>
</dbReference>
<keyword evidence="5 7" id="KW-0472">Membrane</keyword>
<dbReference type="EMBL" id="LCAP01000002">
    <property type="protein sequence ID" value="KKR91760.1"/>
    <property type="molecule type" value="Genomic_DNA"/>
</dbReference>
<feature type="transmembrane region" description="Helical" evidence="7">
    <location>
        <begin position="21"/>
        <end position="42"/>
    </location>
</feature>
<evidence type="ECO:0000256" key="1">
    <source>
        <dbReference type="ARBA" id="ARBA00004651"/>
    </source>
</evidence>
<dbReference type="Pfam" id="PF02687">
    <property type="entry name" value="FtsX"/>
    <property type="match status" value="1"/>
</dbReference>
<dbReference type="PANTHER" id="PTHR30572:SF4">
    <property type="entry name" value="ABC TRANSPORTER PERMEASE YTRF"/>
    <property type="match status" value="1"/>
</dbReference>
<evidence type="ECO:0000313" key="10">
    <source>
        <dbReference type="EMBL" id="KKR91760.1"/>
    </source>
</evidence>
<evidence type="ECO:0000256" key="6">
    <source>
        <dbReference type="ARBA" id="ARBA00038076"/>
    </source>
</evidence>
<keyword evidence="2" id="KW-1003">Cell membrane</keyword>
<dbReference type="Pfam" id="PF12704">
    <property type="entry name" value="MacB_PCD"/>
    <property type="match status" value="1"/>
</dbReference>
<comment type="subcellular location">
    <subcellularLocation>
        <location evidence="1">Cell membrane</location>
        <topology evidence="1">Multi-pass membrane protein</topology>
    </subcellularLocation>
</comment>
<feature type="transmembrane region" description="Helical" evidence="7">
    <location>
        <begin position="282"/>
        <end position="306"/>
    </location>
</feature>
<dbReference type="GO" id="GO:0022857">
    <property type="term" value="F:transmembrane transporter activity"/>
    <property type="evidence" value="ECO:0007669"/>
    <property type="project" value="TreeGrafter"/>
</dbReference>
<dbReference type="Proteomes" id="UP000034190">
    <property type="component" value="Unassembled WGS sequence"/>
</dbReference>
<dbReference type="InterPro" id="IPR025857">
    <property type="entry name" value="MacB_PCD"/>
</dbReference>
<dbReference type="GO" id="GO:0005886">
    <property type="term" value="C:plasma membrane"/>
    <property type="evidence" value="ECO:0007669"/>
    <property type="project" value="UniProtKB-SubCell"/>
</dbReference>
<evidence type="ECO:0000256" key="7">
    <source>
        <dbReference type="SAM" id="Phobius"/>
    </source>
</evidence>
<sequence length="408" mass="42546">MLIADLFQESFLALSGNKVRSSLTILGIVIGIASVIAMVSIGQGAQGSIESSIQSIGSNLIMVMPGMQRGFGGGASFARGSSQTLTQADADAIQNEITSVRAVASNLSSRYQVTAKGANTNTSVNGVTDAYAGVRNVSIAEGSFIAERHNSNLSKVAVLGPTTRDDLFGAEAASIIGQSIRINKIEFKVIGITESKGGSGFSNQDDIIYIPLTIMQKFLVGAEYLSAVSIEAESAEVMTAVQEQISGLLMARHKIFDPAQADFSILNQSDIVATASSVTNTFTILLASIAGISLIVGGIGIMNMMLTTVTERTREIGLRKAIGATGSDISGQFLTEAVILTLLGGIFGILLGWTVSLIITRFSGLATSVSVSAILLACGVSAAIGLIFGYYPARRASKLNPIEALRFE</sequence>
<evidence type="ECO:0000259" key="9">
    <source>
        <dbReference type="Pfam" id="PF12704"/>
    </source>
</evidence>
<evidence type="ECO:0000256" key="3">
    <source>
        <dbReference type="ARBA" id="ARBA00022692"/>
    </source>
</evidence>
<evidence type="ECO:0000256" key="4">
    <source>
        <dbReference type="ARBA" id="ARBA00022989"/>
    </source>
</evidence>
<accession>A0A0G0X530</accession>
<evidence type="ECO:0000256" key="5">
    <source>
        <dbReference type="ARBA" id="ARBA00023136"/>
    </source>
</evidence>
<keyword evidence="4 7" id="KW-1133">Transmembrane helix</keyword>
<comment type="caution">
    <text evidence="10">The sequence shown here is derived from an EMBL/GenBank/DDBJ whole genome shotgun (WGS) entry which is preliminary data.</text>
</comment>
<proteinExistence type="inferred from homology"/>
<comment type="similarity">
    <text evidence="6">Belongs to the ABC-4 integral membrane protein family.</text>
</comment>
<feature type="transmembrane region" description="Helical" evidence="7">
    <location>
        <begin position="337"/>
        <end position="359"/>
    </location>
</feature>
<feature type="domain" description="ABC3 transporter permease C-terminal" evidence="8">
    <location>
        <begin position="288"/>
        <end position="401"/>
    </location>
</feature>
<dbReference type="InterPro" id="IPR050250">
    <property type="entry name" value="Macrolide_Exporter_MacB"/>
</dbReference>
<gene>
    <name evidence="10" type="ORF">UU43_C0002G0069</name>
</gene>
<organism evidence="10 11">
    <name type="scientific">Candidatus Falkowbacteria bacterium GW2011_GWA2_41_14</name>
    <dbReference type="NCBI Taxonomy" id="1618635"/>
    <lineage>
        <taxon>Bacteria</taxon>
        <taxon>Candidatus Falkowiibacteriota</taxon>
    </lineage>
</organism>
<evidence type="ECO:0000313" key="11">
    <source>
        <dbReference type="Proteomes" id="UP000034190"/>
    </source>
</evidence>
<evidence type="ECO:0000259" key="8">
    <source>
        <dbReference type="Pfam" id="PF02687"/>
    </source>
</evidence>
<protein>
    <submittedName>
        <fullName evidence="10">ABC transporter, permease protein</fullName>
    </submittedName>
</protein>
<dbReference type="InterPro" id="IPR003838">
    <property type="entry name" value="ABC3_permease_C"/>
</dbReference>
<evidence type="ECO:0000256" key="2">
    <source>
        <dbReference type="ARBA" id="ARBA00022475"/>
    </source>
</evidence>
<dbReference type="AlphaFoldDB" id="A0A0G0X530"/>
<reference evidence="10 11" key="1">
    <citation type="journal article" date="2015" name="Nature">
        <title>rRNA introns, odd ribosomes, and small enigmatic genomes across a large radiation of phyla.</title>
        <authorList>
            <person name="Brown C.T."/>
            <person name="Hug L.A."/>
            <person name="Thomas B.C."/>
            <person name="Sharon I."/>
            <person name="Castelle C.J."/>
            <person name="Singh A."/>
            <person name="Wilkins M.J."/>
            <person name="Williams K.H."/>
            <person name="Banfield J.F."/>
        </authorList>
    </citation>
    <scope>NUCLEOTIDE SEQUENCE [LARGE SCALE GENOMIC DNA]</scope>
</reference>
<keyword evidence="3 7" id="KW-0812">Transmembrane</keyword>
<feature type="transmembrane region" description="Helical" evidence="7">
    <location>
        <begin position="365"/>
        <end position="391"/>
    </location>
</feature>
<name>A0A0G0X530_9BACT</name>
<feature type="domain" description="MacB-like periplasmic core" evidence="9">
    <location>
        <begin position="21"/>
        <end position="246"/>
    </location>
</feature>